<reference evidence="1" key="3">
    <citation type="submission" date="2015-02" db="EMBL/GenBank/DDBJ databases">
        <title>Evolutionary Origins and Diversification of the Mycorrhizal Mutualists.</title>
        <authorList>
            <consortium name="DOE Joint Genome Institute"/>
            <consortium name="Mycorrhizal Genomics Consortium"/>
            <person name="Kohler A."/>
            <person name="Kuo A."/>
            <person name="Nagy L.G."/>
            <person name="Floudas D."/>
            <person name="Copeland A."/>
            <person name="Barry K.W."/>
            <person name="Cichocki N."/>
            <person name="Veneault-Fourrey C."/>
            <person name="LaButti K."/>
            <person name="Lindquist E.A."/>
            <person name="Lipzen A."/>
            <person name="Lundell T."/>
            <person name="Morin E."/>
            <person name="Murat C."/>
            <person name="Riley R."/>
            <person name="Ohm R."/>
            <person name="Sun H."/>
            <person name="Tunlid A."/>
            <person name="Henrissat B."/>
            <person name="Grigoriev I.V."/>
            <person name="Hibbett D.S."/>
            <person name="Martin F."/>
        </authorList>
    </citation>
    <scope>NUCLEOTIDE SEQUENCE</scope>
    <source>
        <strain evidence="1 3">F 1598</strain>
    </source>
</reference>
<name>A0A0C3EZ98_PILCF</name>
<dbReference type="AlphaFoldDB" id="A0A0C3EZ98"/>
<dbReference type="Proteomes" id="UP000054166">
    <property type="component" value="Unassembled WGS sequence"/>
</dbReference>
<protein>
    <submittedName>
        <fullName evidence="1">Uncharacterized protein</fullName>
    </submittedName>
</protein>
<dbReference type="HOGENOM" id="CLU_2979911_0_0_1"/>
<organism evidence="1 3">
    <name type="scientific">Piloderma croceum (strain F 1598)</name>
    <dbReference type="NCBI Taxonomy" id="765440"/>
    <lineage>
        <taxon>Eukaryota</taxon>
        <taxon>Fungi</taxon>
        <taxon>Dikarya</taxon>
        <taxon>Basidiomycota</taxon>
        <taxon>Agaricomycotina</taxon>
        <taxon>Agaricomycetes</taxon>
        <taxon>Agaricomycetidae</taxon>
        <taxon>Atheliales</taxon>
        <taxon>Atheliaceae</taxon>
        <taxon>Piloderma</taxon>
    </lineage>
</organism>
<proteinExistence type="predicted"/>
<evidence type="ECO:0000313" key="3">
    <source>
        <dbReference type="Proteomes" id="UP000054166"/>
    </source>
</evidence>
<dbReference type="EMBL" id="KN833095">
    <property type="protein sequence ID" value="KIM73041.1"/>
    <property type="molecule type" value="Genomic_DNA"/>
</dbReference>
<accession>A0A0C3EZ98</accession>
<evidence type="ECO:0000313" key="2">
    <source>
        <dbReference type="EMBL" id="KIM79925.1"/>
    </source>
</evidence>
<gene>
    <name evidence="2" type="ORF">PILCRDRAFT_822794</name>
    <name evidence="1" type="ORF">PILCRDRAFT_829417</name>
</gene>
<reference evidence="3" key="2">
    <citation type="submission" date="2015-01" db="EMBL/GenBank/DDBJ databases">
        <title>Evolutionary Origins and Diversification of the Mycorrhizal Mutualists.</title>
        <authorList>
            <consortium name="DOE Joint Genome Institute"/>
            <consortium name="Mycorrhizal Genomics Consortium"/>
            <person name="Kohler A."/>
            <person name="Kuo A."/>
            <person name="Nagy L.G."/>
            <person name="Floudas D."/>
            <person name="Copeland A."/>
            <person name="Barry K.W."/>
            <person name="Cichocki N."/>
            <person name="Veneault-Fourrey C."/>
            <person name="LaButti K."/>
            <person name="Lindquist E.A."/>
            <person name="Lipzen A."/>
            <person name="Lundell T."/>
            <person name="Morin E."/>
            <person name="Murat C."/>
            <person name="Riley R."/>
            <person name="Ohm R."/>
            <person name="Sun H."/>
            <person name="Tunlid A."/>
            <person name="Henrissat B."/>
            <person name="Grigoriev I.V."/>
            <person name="Hibbett D.S."/>
            <person name="Martin F."/>
        </authorList>
    </citation>
    <scope>NUCLEOTIDE SEQUENCE [LARGE SCALE GENOMIC DNA]</scope>
    <source>
        <strain evidence="3">F 1598</strain>
    </source>
</reference>
<sequence>MPGIETPGISSTLVSNTVTLQTELSLHIATRNLQLDFIGTSQEWTSLCMDNFEFDPRV</sequence>
<keyword evidence="3" id="KW-1185">Reference proteome</keyword>
<reference evidence="1 3" key="1">
    <citation type="submission" date="2014-04" db="EMBL/GenBank/DDBJ databases">
        <authorList>
            <consortium name="DOE Joint Genome Institute"/>
            <person name="Kuo A."/>
            <person name="Tarkka M."/>
            <person name="Buscot F."/>
            <person name="Kohler A."/>
            <person name="Nagy L.G."/>
            <person name="Floudas D."/>
            <person name="Copeland A."/>
            <person name="Barry K.W."/>
            <person name="Cichocki N."/>
            <person name="Veneault-Fourrey C."/>
            <person name="LaButti K."/>
            <person name="Lindquist E.A."/>
            <person name="Lipzen A."/>
            <person name="Lundell T."/>
            <person name="Morin E."/>
            <person name="Murat C."/>
            <person name="Sun H."/>
            <person name="Tunlid A."/>
            <person name="Henrissat B."/>
            <person name="Grigoriev I.V."/>
            <person name="Hibbett D.S."/>
            <person name="Martin F."/>
            <person name="Nordberg H.P."/>
            <person name="Cantor M.N."/>
            <person name="Hua S.X."/>
        </authorList>
    </citation>
    <scope>NUCLEOTIDE SEQUENCE [LARGE SCALE GENOMIC DNA]</scope>
    <source>
        <strain evidence="1 3">F 1598</strain>
    </source>
</reference>
<dbReference type="EMBL" id="KN833006">
    <property type="protein sequence ID" value="KIM79925.1"/>
    <property type="molecule type" value="Genomic_DNA"/>
</dbReference>
<evidence type="ECO:0000313" key="1">
    <source>
        <dbReference type="EMBL" id="KIM73041.1"/>
    </source>
</evidence>